<dbReference type="InterPro" id="IPR024431">
    <property type="entry name" value="InsA_HTH_dom"/>
</dbReference>
<dbReference type="PANTHER" id="PTHR47923">
    <property type="entry name" value="INSERTION ELEMENT IS1 1 PROTEIN INSA-RELATED"/>
    <property type="match status" value="1"/>
</dbReference>
<gene>
    <name evidence="2" type="ORF">XBO1_2530013</name>
</gene>
<evidence type="ECO:0000259" key="1">
    <source>
        <dbReference type="Pfam" id="PF12759"/>
    </source>
</evidence>
<dbReference type="PANTHER" id="PTHR47923:SF1">
    <property type="entry name" value="INSERTION ELEMENT IS1 1 PROTEIN INSA-RELATED"/>
    <property type="match status" value="1"/>
</dbReference>
<protein>
    <submittedName>
        <fullName evidence="2">Insertion element IS1 1/2/3/5/6 protein insA (IS1a/IS1b/IS1c/IS1d)</fullName>
    </submittedName>
</protein>
<comment type="caution">
    <text evidence="2">The sequence shown here is derived from an EMBL/GenBank/DDBJ whole genome shotgun (WGS) entry which is preliminary data.</text>
</comment>
<proteinExistence type="predicted"/>
<reference evidence="2" key="1">
    <citation type="submission" date="2013-07" db="EMBL/GenBank/DDBJ databases">
        <title>Sub-species coevolution in mutualistic symbiosis.</title>
        <authorList>
            <person name="Murfin K."/>
            <person name="Klassen J."/>
            <person name="Lee M."/>
            <person name="Forst S."/>
            <person name="Stock P."/>
            <person name="Goodrich-Blair H."/>
        </authorList>
    </citation>
    <scope>NUCLEOTIDE SEQUENCE [LARGE SCALE GENOMIC DNA]</scope>
    <source>
        <strain evidence="2">Oregonense</strain>
    </source>
</reference>
<dbReference type="HOGENOM" id="CLU_076276_6_0_6"/>
<feature type="domain" description="Insertion element IS1 protein InsA helix-turn-helix" evidence="1">
    <location>
        <begin position="40"/>
        <end position="84"/>
    </location>
</feature>
<dbReference type="Pfam" id="PF12759">
    <property type="entry name" value="HTH_Tnp_IS1"/>
    <property type="match status" value="1"/>
</dbReference>
<evidence type="ECO:0000313" key="2">
    <source>
        <dbReference type="EMBL" id="CDH07099.1"/>
    </source>
</evidence>
<dbReference type="AlphaFoldDB" id="A0A077P885"/>
<dbReference type="Proteomes" id="UP000028483">
    <property type="component" value="Unassembled WGS sequence"/>
</dbReference>
<dbReference type="GO" id="GO:0006313">
    <property type="term" value="P:DNA transposition"/>
    <property type="evidence" value="ECO:0007669"/>
    <property type="project" value="TreeGrafter"/>
</dbReference>
<name>A0A077P885_XENBV</name>
<dbReference type="InterPro" id="IPR051252">
    <property type="entry name" value="IS1_transposase_InsA"/>
</dbReference>
<sequence>MTVTIEVICRYCDQAEPVRKYGTGKIGFPRYYCKDCQLNYRYNDHKPGMKEKIVDMAMNGSGVRDTGRVLGLGINMVMRTLKNSCQNK</sequence>
<accession>A0A077P885</accession>
<dbReference type="EMBL" id="CBSX010000172">
    <property type="protein sequence ID" value="CDH07099.1"/>
    <property type="molecule type" value="Genomic_DNA"/>
</dbReference>
<organism evidence="2">
    <name type="scientific">Xenorhabdus bovienii str. oregonense</name>
    <dbReference type="NCBI Taxonomy" id="1398202"/>
    <lineage>
        <taxon>Bacteria</taxon>
        <taxon>Pseudomonadati</taxon>
        <taxon>Pseudomonadota</taxon>
        <taxon>Gammaproteobacteria</taxon>
        <taxon>Enterobacterales</taxon>
        <taxon>Morganellaceae</taxon>
        <taxon>Xenorhabdus</taxon>
    </lineage>
</organism>